<feature type="compositionally biased region" description="Polar residues" evidence="7">
    <location>
        <begin position="1054"/>
        <end position="1064"/>
    </location>
</feature>
<evidence type="ECO:0000313" key="10">
    <source>
        <dbReference type="Proteomes" id="UP000629468"/>
    </source>
</evidence>
<feature type="compositionally biased region" description="Polar residues" evidence="7">
    <location>
        <begin position="273"/>
        <end position="290"/>
    </location>
</feature>
<evidence type="ECO:0000259" key="8">
    <source>
        <dbReference type="PROSITE" id="PS50048"/>
    </source>
</evidence>
<keyword evidence="4" id="KW-0238">DNA-binding</keyword>
<organism evidence="9 10">
    <name type="scientific">Agaricus bisporus var. burnettii</name>
    <dbReference type="NCBI Taxonomy" id="192524"/>
    <lineage>
        <taxon>Eukaryota</taxon>
        <taxon>Fungi</taxon>
        <taxon>Dikarya</taxon>
        <taxon>Basidiomycota</taxon>
        <taxon>Agaricomycotina</taxon>
        <taxon>Agaricomycetes</taxon>
        <taxon>Agaricomycetidae</taxon>
        <taxon>Agaricales</taxon>
        <taxon>Agaricineae</taxon>
        <taxon>Agaricaceae</taxon>
        <taxon>Agaricus</taxon>
    </lineage>
</organism>
<feature type="region of interest" description="Disordered" evidence="7">
    <location>
        <begin position="1036"/>
        <end position="1064"/>
    </location>
</feature>
<gene>
    <name evidence="9" type="ORF">Agabi119p4_10207</name>
</gene>
<feature type="compositionally biased region" description="Polar residues" evidence="7">
    <location>
        <begin position="212"/>
        <end position="221"/>
    </location>
</feature>
<evidence type="ECO:0000256" key="4">
    <source>
        <dbReference type="ARBA" id="ARBA00023125"/>
    </source>
</evidence>
<evidence type="ECO:0000256" key="3">
    <source>
        <dbReference type="ARBA" id="ARBA00023015"/>
    </source>
</evidence>
<dbReference type="InterPro" id="IPR007219">
    <property type="entry name" value="XnlR_reg_dom"/>
</dbReference>
<dbReference type="InterPro" id="IPR036864">
    <property type="entry name" value="Zn2-C6_fun-type_DNA-bd_sf"/>
</dbReference>
<feature type="compositionally biased region" description="Polar residues" evidence="7">
    <location>
        <begin position="1036"/>
        <end position="1045"/>
    </location>
</feature>
<feature type="compositionally biased region" description="Low complexity" evidence="7">
    <location>
        <begin position="1140"/>
        <end position="1160"/>
    </location>
</feature>
<keyword evidence="5" id="KW-0804">Transcription</keyword>
<reference evidence="9 10" key="1">
    <citation type="journal article" name="Sci. Rep.">
        <title>Telomere-to-telomere assembled and centromere annotated genomes of the two main subspecies of the button mushroom Agaricus bisporus reveal especially polymorphic chromosome ends.</title>
        <authorList>
            <person name="Sonnenberg A.S.M."/>
            <person name="Sedaghat-Telgerd N."/>
            <person name="Lavrijssen B."/>
            <person name="Ohm R.A."/>
            <person name="Hendrickx P.M."/>
            <person name="Scholtmeijer K."/>
            <person name="Baars J.J.P."/>
            <person name="van Peer A."/>
        </authorList>
    </citation>
    <scope>NUCLEOTIDE SEQUENCE [LARGE SCALE GENOMIC DNA]</scope>
    <source>
        <strain evidence="9 10">H119_p4</strain>
    </source>
</reference>
<keyword evidence="2" id="KW-0479">Metal-binding</keyword>
<comment type="caution">
    <text evidence="9">The sequence shown here is derived from an EMBL/GenBank/DDBJ whole genome shotgun (WGS) entry which is preliminary data.</text>
</comment>
<dbReference type="GO" id="GO:0000976">
    <property type="term" value="F:transcription cis-regulatory region binding"/>
    <property type="evidence" value="ECO:0007669"/>
    <property type="project" value="TreeGrafter"/>
</dbReference>
<feature type="region of interest" description="Disordered" evidence="7">
    <location>
        <begin position="1122"/>
        <end position="1171"/>
    </location>
</feature>
<dbReference type="EMBL" id="JABXXO010000014">
    <property type="protein sequence ID" value="KAF7760798.1"/>
    <property type="molecule type" value="Genomic_DNA"/>
</dbReference>
<dbReference type="GO" id="GO:0005634">
    <property type="term" value="C:nucleus"/>
    <property type="evidence" value="ECO:0007669"/>
    <property type="project" value="UniProtKB-SubCell"/>
</dbReference>
<feature type="compositionally biased region" description="Pro residues" evidence="7">
    <location>
        <begin position="190"/>
        <end position="201"/>
    </location>
</feature>
<evidence type="ECO:0000256" key="1">
    <source>
        <dbReference type="ARBA" id="ARBA00004123"/>
    </source>
</evidence>
<evidence type="ECO:0000256" key="5">
    <source>
        <dbReference type="ARBA" id="ARBA00023163"/>
    </source>
</evidence>
<dbReference type="PROSITE" id="PS50048">
    <property type="entry name" value="ZN2_CY6_FUNGAL_2"/>
    <property type="match status" value="1"/>
</dbReference>
<feature type="compositionally biased region" description="Acidic residues" evidence="7">
    <location>
        <begin position="322"/>
        <end position="336"/>
    </location>
</feature>
<feature type="domain" description="Zn(2)-C6 fungal-type" evidence="8">
    <location>
        <begin position="361"/>
        <end position="393"/>
    </location>
</feature>
<evidence type="ECO:0000313" key="9">
    <source>
        <dbReference type="EMBL" id="KAF7760798.1"/>
    </source>
</evidence>
<feature type="region of interest" description="Disordered" evidence="7">
    <location>
        <begin position="131"/>
        <end position="343"/>
    </location>
</feature>
<dbReference type="SUPFAM" id="SSF57701">
    <property type="entry name" value="Zn2/Cys6 DNA-binding domain"/>
    <property type="match status" value="1"/>
</dbReference>
<dbReference type="GO" id="GO:0006351">
    <property type="term" value="P:DNA-templated transcription"/>
    <property type="evidence" value="ECO:0007669"/>
    <property type="project" value="InterPro"/>
</dbReference>
<sequence>MQHAASPLGAWTYPPQNSNMIGPSSSYYGLDDSAPIQPDPDTLPYQQWIDHNYNRASYSQAHAQYAAPLGDMTPLPNLYQQQQPPPYEPTAYRSELLNATRLVTIQKPKPNNHQLVAPESALQSWTNMLDSPHTLQSYPQQQPPAHQNPLVQKTQQVTLQRTMHIQQNGAEESQHRTSPSQHLQQYEPAQPAPCQSPPRPPVSQSHSPQVSNGSNTRQNHVNGRGDGPYSKGQLTIRRYEFKAQPQPSPVATQPSPSPAGANKGEAHGIASDSGFTQVGRNPQKATTTNGALKRNAHSLPQSPQPATPGDYFPRKRKRIDGGDSEGEEESEEEDADGGISVGIKGVVGEGRTGKRLRLPGACKHCKKLKMKCDFPKGDNTCKRCRSTGHVCIVEGRKPRTMPNKREYLLAQIRQKDAIIESLLKQLHNPYLATPLSIASYRMATSPSDQDNTSVLAWLDRLQSSVRDAGGAGGQAAFTELRNQEDAESDGDSDTPGIDVSPPEDENAEGGSSSETENMQAALPDAHVPLGLLANMSISGGKSKGKKDRARNVNLTEEDLNDDNVGVANETYFMPGPATDLGIRASLIEQHSPPEILVHGLVNPDDVQKLFDLFYTYVNPFVSLLDPVLHTPASTFARCPFLFTVVCAIASRYYVEKSEIYPIAMHFAKHSAANALIDGWKSVELCQAYILMSIYAVPARRWEEDRSWLYTGLAIRIATDLNLHHVSSVKPKNEKEEREVLNRARVWMICFNLDRSTATQFGKPSTIKEDFIVRNARDWYLKSQYNLPYDIHLCAHSALLQIVNRFHDEIFSDPSSPSRLNKNVDFRKITLKHDEYLTQYHQEWLRRFEEGSDPQDPGCVLRCSLLPFLVAYSRLVMFSFGFQQAFHRGIERSDQVFFTKCLEAAKSVIVNMVDKLAPSGYMRYAPDGHFVFSAFASAFLLKLLRPEFASLLTKDQEGDIFELIGRLIQTLSSPKIAIDDRHTPKLYARFLAGLLSRHRRDGATVGRLHPNPPNQSLADATSQIPAASMTTFSVAQQPQNPMQSDHSLGYGPNVMHSSQPQQALQTPIYRPEATYNSGSGPIHFGSDTELALLGNGYSPDEEMLATMQAIKSPSWWQNMMMPGFSWTPEPSPSPPHVMGHQQQQQSQQQHQQQQQAPQQSSYHPAMHQASTSMQHVMQHGGFNPIQMTTMY</sequence>
<feature type="compositionally biased region" description="Low complexity" evidence="7">
    <location>
        <begin position="202"/>
        <end position="211"/>
    </location>
</feature>
<dbReference type="SMART" id="SM00906">
    <property type="entry name" value="Fungal_trans"/>
    <property type="match status" value="1"/>
</dbReference>
<evidence type="ECO:0000256" key="6">
    <source>
        <dbReference type="ARBA" id="ARBA00023242"/>
    </source>
</evidence>
<accession>A0A8H7C228</accession>
<dbReference type="PROSITE" id="PS00463">
    <property type="entry name" value="ZN2_CY6_FUNGAL_1"/>
    <property type="match status" value="1"/>
</dbReference>
<keyword evidence="3" id="KW-0805">Transcription regulation</keyword>
<feature type="compositionally biased region" description="Polar residues" evidence="7">
    <location>
        <begin position="131"/>
        <end position="184"/>
    </location>
</feature>
<protein>
    <submittedName>
        <fullName evidence="9">Transcriptional regulator family: Fungal Specific TF</fullName>
    </submittedName>
</protein>
<dbReference type="Pfam" id="PF04082">
    <property type="entry name" value="Fungal_trans"/>
    <property type="match status" value="1"/>
</dbReference>
<proteinExistence type="predicted"/>
<dbReference type="GO" id="GO:0000981">
    <property type="term" value="F:DNA-binding transcription factor activity, RNA polymerase II-specific"/>
    <property type="evidence" value="ECO:0007669"/>
    <property type="project" value="InterPro"/>
</dbReference>
<dbReference type="PANTHER" id="PTHR31845:SF19">
    <property type="entry name" value="TRANSCRIPTION FACTOR DOMAIN-CONTAINING PROTEIN"/>
    <property type="match status" value="1"/>
</dbReference>
<dbReference type="SMART" id="SM00066">
    <property type="entry name" value="GAL4"/>
    <property type="match status" value="1"/>
</dbReference>
<dbReference type="CDD" id="cd12148">
    <property type="entry name" value="fungal_TF_MHR"/>
    <property type="match status" value="1"/>
</dbReference>
<dbReference type="GO" id="GO:0008270">
    <property type="term" value="F:zinc ion binding"/>
    <property type="evidence" value="ECO:0007669"/>
    <property type="project" value="InterPro"/>
</dbReference>
<name>A0A8H7C228_AGABI</name>
<dbReference type="CDD" id="cd00067">
    <property type="entry name" value="GAL4"/>
    <property type="match status" value="1"/>
</dbReference>
<dbReference type="PANTHER" id="PTHR31845">
    <property type="entry name" value="FINGER DOMAIN PROTEIN, PUTATIVE-RELATED"/>
    <property type="match status" value="1"/>
</dbReference>
<dbReference type="AlphaFoldDB" id="A0A8H7C228"/>
<evidence type="ECO:0000256" key="2">
    <source>
        <dbReference type="ARBA" id="ARBA00022723"/>
    </source>
</evidence>
<feature type="region of interest" description="Disordered" evidence="7">
    <location>
        <begin position="481"/>
        <end position="517"/>
    </location>
</feature>
<evidence type="ECO:0000256" key="7">
    <source>
        <dbReference type="SAM" id="MobiDB-lite"/>
    </source>
</evidence>
<dbReference type="Gene3D" id="4.10.240.10">
    <property type="entry name" value="Zn(2)-C6 fungal-type DNA-binding domain"/>
    <property type="match status" value="1"/>
</dbReference>
<comment type="subcellular location">
    <subcellularLocation>
        <location evidence="1">Nucleus</location>
    </subcellularLocation>
</comment>
<keyword evidence="6" id="KW-0539">Nucleus</keyword>
<dbReference type="InterPro" id="IPR051089">
    <property type="entry name" value="prtT"/>
</dbReference>
<dbReference type="Proteomes" id="UP000629468">
    <property type="component" value="Unassembled WGS sequence"/>
</dbReference>
<dbReference type="InterPro" id="IPR001138">
    <property type="entry name" value="Zn2Cys6_DnaBD"/>
</dbReference>